<accession>A0A2V1NZ41</accession>
<organism evidence="1 2">
    <name type="scientific">Salibaculum griseiflavum</name>
    <dbReference type="NCBI Taxonomy" id="1914409"/>
    <lineage>
        <taxon>Bacteria</taxon>
        <taxon>Pseudomonadati</taxon>
        <taxon>Pseudomonadota</taxon>
        <taxon>Alphaproteobacteria</taxon>
        <taxon>Rhodobacterales</taxon>
        <taxon>Roseobacteraceae</taxon>
        <taxon>Salibaculum</taxon>
    </lineage>
</organism>
<gene>
    <name evidence="1" type="ORF">DFK10_16085</name>
</gene>
<dbReference type="OrthoDB" id="7348910at2"/>
<evidence type="ECO:0000313" key="2">
    <source>
        <dbReference type="Proteomes" id="UP000245293"/>
    </source>
</evidence>
<proteinExistence type="predicted"/>
<dbReference type="AlphaFoldDB" id="A0A2V1NZ41"/>
<comment type="caution">
    <text evidence="1">The sequence shown here is derived from an EMBL/GenBank/DDBJ whole genome shotgun (WGS) entry which is preliminary data.</text>
</comment>
<dbReference type="Proteomes" id="UP000245293">
    <property type="component" value="Unassembled WGS sequence"/>
</dbReference>
<keyword evidence="2" id="KW-1185">Reference proteome</keyword>
<name>A0A2V1NZ41_9RHOB</name>
<sequence length="87" mass="9809">MTNEQGERVQVKTQRQVKPWFFEQDHGWYVQCRYGARVLLMDGKNNAAFVSKLELVGAVLDAFRAAAQAGELDQAIARAAERKRAAK</sequence>
<dbReference type="EMBL" id="QETF01000035">
    <property type="protein sequence ID" value="PWG15593.1"/>
    <property type="molecule type" value="Genomic_DNA"/>
</dbReference>
<reference evidence="2" key="1">
    <citation type="submission" date="2018-05" db="EMBL/GenBank/DDBJ databases">
        <authorList>
            <person name="Du Z."/>
            <person name="Wang X."/>
        </authorList>
    </citation>
    <scope>NUCLEOTIDE SEQUENCE [LARGE SCALE GENOMIC DNA]</scope>
    <source>
        <strain evidence="2">WDS4C29</strain>
    </source>
</reference>
<evidence type="ECO:0000313" key="1">
    <source>
        <dbReference type="EMBL" id="PWG15593.1"/>
    </source>
</evidence>
<protein>
    <submittedName>
        <fullName evidence="1">Uncharacterized protein</fullName>
    </submittedName>
</protein>